<dbReference type="Gene3D" id="3.30.70.890">
    <property type="entry name" value="GHMP kinase, C-terminal domain"/>
    <property type="match status" value="1"/>
</dbReference>
<dbReference type="EMBL" id="LQBQ01000035">
    <property type="protein sequence ID" value="KUJ76415.1"/>
    <property type="molecule type" value="Genomic_DNA"/>
</dbReference>
<dbReference type="SUPFAM" id="SSF54211">
    <property type="entry name" value="Ribosomal protein S5 domain 2-like"/>
    <property type="match status" value="1"/>
</dbReference>
<dbReference type="Gene3D" id="3.30.230.10">
    <property type="match status" value="1"/>
</dbReference>
<dbReference type="RefSeq" id="WP_068348229.1">
    <property type="nucleotide sequence ID" value="NZ_LQBQ01000035.1"/>
</dbReference>
<dbReference type="InterPro" id="IPR014721">
    <property type="entry name" value="Ribsml_uS5_D2-typ_fold_subgr"/>
</dbReference>
<dbReference type="STRING" id="1685379.AVO45_11490"/>
<reference evidence="13 14" key="1">
    <citation type="submission" date="2015-12" db="EMBL/GenBank/DDBJ databases">
        <authorList>
            <person name="Shamseldin A."/>
            <person name="Moawad H."/>
            <person name="Abd El-Rahim W.M."/>
            <person name="Sadowsky M.J."/>
        </authorList>
    </citation>
    <scope>NUCLEOTIDE SEQUENCE [LARGE SCALE GENOMIC DNA]</scope>
    <source>
        <strain evidence="13 14">ZGT118</strain>
    </source>
</reference>
<dbReference type="GO" id="GO:0016114">
    <property type="term" value="P:terpenoid biosynthetic process"/>
    <property type="evidence" value="ECO:0007669"/>
    <property type="project" value="UniProtKB-UniRule"/>
</dbReference>
<keyword evidence="4 10" id="KW-0808">Transferase</keyword>
<feature type="active site" evidence="10">
    <location>
        <position position="10"/>
    </location>
</feature>
<evidence type="ECO:0000259" key="11">
    <source>
        <dbReference type="Pfam" id="PF00288"/>
    </source>
</evidence>
<keyword evidence="8 10" id="KW-0414">Isoprene biosynthesis</keyword>
<dbReference type="GO" id="GO:0005524">
    <property type="term" value="F:ATP binding"/>
    <property type="evidence" value="ECO:0007669"/>
    <property type="project" value="UniProtKB-UniRule"/>
</dbReference>
<organism evidence="13 14">
    <name type="scientific">Ruegeria marisrubri</name>
    <dbReference type="NCBI Taxonomy" id="1685379"/>
    <lineage>
        <taxon>Bacteria</taxon>
        <taxon>Pseudomonadati</taxon>
        <taxon>Pseudomonadota</taxon>
        <taxon>Alphaproteobacteria</taxon>
        <taxon>Rhodobacterales</taxon>
        <taxon>Roseobacteraceae</taxon>
        <taxon>Ruegeria</taxon>
    </lineage>
</organism>
<comment type="caution">
    <text evidence="13">The sequence shown here is derived from an EMBL/GenBank/DDBJ whole genome shotgun (WGS) entry which is preliminary data.</text>
</comment>
<keyword evidence="7 10" id="KW-0067">ATP-binding</keyword>
<evidence type="ECO:0000256" key="9">
    <source>
        <dbReference type="ARBA" id="ARBA00032554"/>
    </source>
</evidence>
<evidence type="ECO:0000256" key="10">
    <source>
        <dbReference type="HAMAP-Rule" id="MF_00061"/>
    </source>
</evidence>
<comment type="similarity">
    <text evidence="1 10">Belongs to the GHMP kinase family. IspE subfamily.</text>
</comment>
<dbReference type="Proteomes" id="UP000053791">
    <property type="component" value="Unassembled WGS sequence"/>
</dbReference>
<dbReference type="AlphaFoldDB" id="A0A0X3TKX7"/>
<feature type="active site" evidence="10">
    <location>
        <position position="128"/>
    </location>
</feature>
<protein>
    <recommendedName>
        <fullName evidence="3 10">4-diphosphocytidyl-2-C-methyl-D-erythritol kinase</fullName>
        <shortName evidence="10">CMK</shortName>
        <ecNumber evidence="2 10">2.7.1.148</ecNumber>
    </recommendedName>
    <alternativeName>
        <fullName evidence="9 10">4-(cytidine-5'-diphospho)-2-C-methyl-D-erythritol kinase</fullName>
    </alternativeName>
</protein>
<dbReference type="NCBIfam" id="TIGR00154">
    <property type="entry name" value="ispE"/>
    <property type="match status" value="1"/>
</dbReference>
<evidence type="ECO:0000256" key="6">
    <source>
        <dbReference type="ARBA" id="ARBA00022777"/>
    </source>
</evidence>
<evidence type="ECO:0000313" key="13">
    <source>
        <dbReference type="EMBL" id="KUJ76415.1"/>
    </source>
</evidence>
<keyword evidence="14" id="KW-1185">Reference proteome</keyword>
<dbReference type="GO" id="GO:0050515">
    <property type="term" value="F:4-(cytidine 5'-diphospho)-2-C-methyl-D-erythritol kinase activity"/>
    <property type="evidence" value="ECO:0007669"/>
    <property type="project" value="UniProtKB-UniRule"/>
</dbReference>
<evidence type="ECO:0000313" key="14">
    <source>
        <dbReference type="Proteomes" id="UP000053791"/>
    </source>
</evidence>
<evidence type="ECO:0000256" key="5">
    <source>
        <dbReference type="ARBA" id="ARBA00022741"/>
    </source>
</evidence>
<dbReference type="OrthoDB" id="9809438at2"/>
<dbReference type="Pfam" id="PF00288">
    <property type="entry name" value="GHMP_kinases_N"/>
    <property type="match status" value="1"/>
</dbReference>
<dbReference type="GO" id="GO:0019288">
    <property type="term" value="P:isopentenyl diphosphate biosynthetic process, methylerythritol 4-phosphate pathway"/>
    <property type="evidence" value="ECO:0007669"/>
    <property type="project" value="UniProtKB-UniRule"/>
</dbReference>
<sequence>MTVEEFAPAKINLTLHVTGQRADGYHLLDSLVIFADVGDRVTVSSAEATRLTVSGPRAAGVPTGDGNLVVRAARAIGVDADIHLEKHLPAAAGIGGGSSDAAATLRALSKLSGKPLPAMPEILSLGADVPLCLRRGMVRMEGIGEQLTDLDPALPLRLLLVNPGVEVPTPLVFKALRRKTNPPMDWPMPKEGWIEWLAAQRNDLEAPAIEAAPVIQTVLDALRDSPGCQLARMSGSGATCFAIFKDAESQKQALEAIRVTHPDWWSVACAAVA</sequence>
<feature type="domain" description="GHMP kinase N-terminal" evidence="11">
    <location>
        <begin position="67"/>
        <end position="129"/>
    </location>
</feature>
<evidence type="ECO:0000256" key="1">
    <source>
        <dbReference type="ARBA" id="ARBA00009684"/>
    </source>
</evidence>
<dbReference type="PANTHER" id="PTHR43527:SF2">
    <property type="entry name" value="4-DIPHOSPHOCYTIDYL-2-C-METHYL-D-ERYTHRITOL KINASE, CHLOROPLASTIC"/>
    <property type="match status" value="1"/>
</dbReference>
<evidence type="ECO:0000256" key="8">
    <source>
        <dbReference type="ARBA" id="ARBA00023229"/>
    </source>
</evidence>
<keyword evidence="5 10" id="KW-0547">Nucleotide-binding</keyword>
<evidence type="ECO:0000259" key="12">
    <source>
        <dbReference type="Pfam" id="PF08544"/>
    </source>
</evidence>
<dbReference type="InterPro" id="IPR006204">
    <property type="entry name" value="GHMP_kinase_N_dom"/>
</dbReference>
<dbReference type="SUPFAM" id="SSF55060">
    <property type="entry name" value="GHMP Kinase, C-terminal domain"/>
    <property type="match status" value="1"/>
</dbReference>
<dbReference type="InterPro" id="IPR013750">
    <property type="entry name" value="GHMP_kinase_C_dom"/>
</dbReference>
<proteinExistence type="inferred from homology"/>
<dbReference type="UniPathway" id="UPA00056">
    <property type="reaction ID" value="UER00094"/>
</dbReference>
<dbReference type="EC" id="2.7.1.148" evidence="2 10"/>
<gene>
    <name evidence="10" type="primary">ispE</name>
    <name evidence="13" type="ORF">AVO45_11490</name>
</gene>
<accession>A0A0X3TKX7</accession>
<evidence type="ECO:0000256" key="3">
    <source>
        <dbReference type="ARBA" id="ARBA00017473"/>
    </source>
</evidence>
<feature type="domain" description="GHMP kinase C-terminal" evidence="12">
    <location>
        <begin position="200"/>
        <end position="258"/>
    </location>
</feature>
<dbReference type="InterPro" id="IPR036554">
    <property type="entry name" value="GHMP_kinase_C_sf"/>
</dbReference>
<dbReference type="InterPro" id="IPR020568">
    <property type="entry name" value="Ribosomal_Su5_D2-typ_SF"/>
</dbReference>
<evidence type="ECO:0000256" key="7">
    <source>
        <dbReference type="ARBA" id="ARBA00022840"/>
    </source>
</evidence>
<dbReference type="PANTHER" id="PTHR43527">
    <property type="entry name" value="4-DIPHOSPHOCYTIDYL-2-C-METHYL-D-ERYTHRITOL KINASE, CHLOROPLASTIC"/>
    <property type="match status" value="1"/>
</dbReference>
<evidence type="ECO:0000256" key="2">
    <source>
        <dbReference type="ARBA" id="ARBA00012052"/>
    </source>
</evidence>
<dbReference type="HAMAP" id="MF_00061">
    <property type="entry name" value="IspE"/>
    <property type="match status" value="1"/>
</dbReference>
<dbReference type="InterPro" id="IPR004424">
    <property type="entry name" value="IspE"/>
</dbReference>
<dbReference type="NCBIfam" id="NF011202">
    <property type="entry name" value="PRK14608.1"/>
    <property type="match status" value="1"/>
</dbReference>
<comment type="pathway">
    <text evidence="10">Isoprenoid biosynthesis; isopentenyl diphosphate biosynthesis via DXP pathway; isopentenyl diphosphate from 1-deoxy-D-xylulose 5-phosphate: step 3/6.</text>
</comment>
<evidence type="ECO:0000256" key="4">
    <source>
        <dbReference type="ARBA" id="ARBA00022679"/>
    </source>
</evidence>
<dbReference type="PIRSF" id="PIRSF010376">
    <property type="entry name" value="IspE"/>
    <property type="match status" value="1"/>
</dbReference>
<name>A0A0X3TKX7_9RHOB</name>
<dbReference type="Pfam" id="PF08544">
    <property type="entry name" value="GHMP_kinases_C"/>
    <property type="match status" value="1"/>
</dbReference>
<keyword evidence="6 10" id="KW-0418">Kinase</keyword>
<comment type="catalytic activity">
    <reaction evidence="10">
        <text>4-CDP-2-C-methyl-D-erythritol + ATP = 4-CDP-2-C-methyl-D-erythritol 2-phosphate + ADP + H(+)</text>
        <dbReference type="Rhea" id="RHEA:18437"/>
        <dbReference type="ChEBI" id="CHEBI:15378"/>
        <dbReference type="ChEBI" id="CHEBI:30616"/>
        <dbReference type="ChEBI" id="CHEBI:57823"/>
        <dbReference type="ChEBI" id="CHEBI:57919"/>
        <dbReference type="ChEBI" id="CHEBI:456216"/>
        <dbReference type="EC" id="2.7.1.148"/>
    </reaction>
</comment>
<comment type="function">
    <text evidence="10">Catalyzes the phosphorylation of the position 2 hydroxy group of 4-diphosphocytidyl-2C-methyl-D-erythritol.</text>
</comment>
<feature type="binding site" evidence="10">
    <location>
        <begin position="89"/>
        <end position="99"/>
    </location>
    <ligand>
        <name>ATP</name>
        <dbReference type="ChEBI" id="CHEBI:30616"/>
    </ligand>
</feature>